<evidence type="ECO:0000259" key="1">
    <source>
        <dbReference type="Pfam" id="PF00535"/>
    </source>
</evidence>
<feature type="domain" description="Glycosyltransferase 2-like" evidence="1">
    <location>
        <begin position="17"/>
        <end position="147"/>
    </location>
</feature>
<dbReference type="InterPro" id="IPR001173">
    <property type="entry name" value="Glyco_trans_2-like"/>
</dbReference>
<dbReference type="SUPFAM" id="SSF53448">
    <property type="entry name" value="Nucleotide-diphospho-sugar transferases"/>
    <property type="match status" value="1"/>
</dbReference>
<protein>
    <recommendedName>
        <fullName evidence="1">Glycosyltransferase 2-like domain-containing protein</fullName>
    </recommendedName>
</protein>
<dbReference type="InterPro" id="IPR029044">
    <property type="entry name" value="Nucleotide-diphossugar_trans"/>
</dbReference>
<proteinExistence type="predicted"/>
<reference evidence="2" key="1">
    <citation type="journal article" date="2020" name="Nature">
        <title>Giant virus diversity and host interactions through global metagenomics.</title>
        <authorList>
            <person name="Schulz F."/>
            <person name="Roux S."/>
            <person name="Paez-Espino D."/>
            <person name="Jungbluth S."/>
            <person name="Walsh D.A."/>
            <person name="Denef V.J."/>
            <person name="McMahon K.D."/>
            <person name="Konstantinidis K.T."/>
            <person name="Eloe-Fadrosh E.A."/>
            <person name="Kyrpides N.C."/>
            <person name="Woyke T."/>
        </authorList>
    </citation>
    <scope>NUCLEOTIDE SEQUENCE</scope>
    <source>
        <strain evidence="2">GVMAG-S-1101165-84</strain>
    </source>
</reference>
<dbReference type="AlphaFoldDB" id="A0A6C0K0Z2"/>
<dbReference type="Gene3D" id="3.90.550.10">
    <property type="entry name" value="Spore Coat Polysaccharide Biosynthesis Protein SpsA, Chain A"/>
    <property type="match status" value="1"/>
</dbReference>
<dbReference type="Pfam" id="PF00535">
    <property type="entry name" value="Glycos_transf_2"/>
    <property type="match status" value="1"/>
</dbReference>
<sequence>MNPYKQYKYTQEPITYSVVMPVYNQESILVPNVQSVLDCTQGSFELIVILDYCFDNSERNLLTFVESLKPPPTLVQITIFKTEYPLFETKCDNIGFRFATGTYCLEIQADMKMVEPGYNLHLVKPFLQYDNIIAVSGRCAHNMFTGEGIGKLGAAVERPLAELGISKNSFYVFETCNRGPLLLDRSKLAELQFLDEENYFLDDSDHDLMARAYLTKGYLCGYVPIEFESPLQHGSVRNRNPYSFCKGFQINHNEKMRRRAQPTQGLRKYEATWISRQPLVLPLANTVATDRDASLL</sequence>
<organism evidence="2">
    <name type="scientific">viral metagenome</name>
    <dbReference type="NCBI Taxonomy" id="1070528"/>
    <lineage>
        <taxon>unclassified sequences</taxon>
        <taxon>metagenomes</taxon>
        <taxon>organismal metagenomes</taxon>
    </lineage>
</organism>
<evidence type="ECO:0000313" key="2">
    <source>
        <dbReference type="EMBL" id="QHU11213.1"/>
    </source>
</evidence>
<dbReference type="EMBL" id="MN740780">
    <property type="protein sequence ID" value="QHU11213.1"/>
    <property type="molecule type" value="Genomic_DNA"/>
</dbReference>
<name>A0A6C0K0Z2_9ZZZZ</name>
<accession>A0A6C0K0Z2</accession>
<dbReference type="CDD" id="cd00761">
    <property type="entry name" value="Glyco_tranf_GTA_type"/>
    <property type="match status" value="1"/>
</dbReference>